<organism evidence="1 2">
    <name type="scientific">Pseudomonas syringae pv. maculicola</name>
    <dbReference type="NCBI Taxonomy" id="59511"/>
    <lineage>
        <taxon>Bacteria</taxon>
        <taxon>Pseudomonadati</taxon>
        <taxon>Pseudomonadota</taxon>
        <taxon>Gammaproteobacteria</taxon>
        <taxon>Pseudomonadales</taxon>
        <taxon>Pseudomonadaceae</taxon>
        <taxon>Pseudomonas</taxon>
    </lineage>
</organism>
<protein>
    <submittedName>
        <fullName evidence="1">Uncharacterized protein</fullName>
    </submittedName>
</protein>
<reference evidence="1 2" key="1">
    <citation type="submission" date="2018-08" db="EMBL/GenBank/DDBJ databases">
        <title>Recombination of ecologically and evolutionarily significant loci maintains genetic cohesion in the Pseudomonas syringae species complex.</title>
        <authorList>
            <person name="Dillon M."/>
            <person name="Thakur S."/>
            <person name="Almeida R.N.D."/>
            <person name="Weir B.S."/>
            <person name="Guttman D.S."/>
        </authorList>
    </citation>
    <scope>NUCLEOTIDE SEQUENCE [LARGE SCALE GENOMIC DNA]</scope>
    <source>
        <strain evidence="1 2">88_10</strain>
    </source>
</reference>
<gene>
    <name evidence="1" type="ORF">APX70_05284</name>
</gene>
<evidence type="ECO:0000313" key="1">
    <source>
        <dbReference type="EMBL" id="RML63218.1"/>
    </source>
</evidence>
<accession>A0A3M2XJQ7</accession>
<evidence type="ECO:0000313" key="2">
    <source>
        <dbReference type="Proteomes" id="UP000282378"/>
    </source>
</evidence>
<dbReference type="Proteomes" id="UP000282378">
    <property type="component" value="Unassembled WGS sequence"/>
</dbReference>
<dbReference type="AlphaFoldDB" id="A0A3M2XJQ7"/>
<feature type="non-terminal residue" evidence="1">
    <location>
        <position position="1"/>
    </location>
</feature>
<name>A0A3M2XJQ7_PSEYM</name>
<sequence>ELVAWAYTKAKVQMAKLDIFPYSFITPNVVMAGKTG</sequence>
<comment type="caution">
    <text evidence="1">The sequence shown here is derived from an EMBL/GenBank/DDBJ whole genome shotgun (WGS) entry which is preliminary data.</text>
</comment>
<dbReference type="EMBL" id="RBNL01002867">
    <property type="protein sequence ID" value="RML63218.1"/>
    <property type="molecule type" value="Genomic_DNA"/>
</dbReference>
<proteinExistence type="predicted"/>